<feature type="transmembrane region" description="Helical" evidence="1">
    <location>
        <begin position="6"/>
        <end position="27"/>
    </location>
</feature>
<keyword evidence="1" id="KW-0812">Transmembrane</keyword>
<sequence>MAITLLLFWLAPIALVLGYFAYCAYIATLKVRAVEKILDKLVVTDEEKVAVTKALEEIVKGN</sequence>
<dbReference type="EMBL" id="BK015306">
    <property type="protein sequence ID" value="DAE00616.1"/>
    <property type="molecule type" value="Genomic_DNA"/>
</dbReference>
<keyword evidence="1" id="KW-1133">Transmembrane helix</keyword>
<organism evidence="2">
    <name type="scientific">Myoviridae sp. ctakU3</name>
    <dbReference type="NCBI Taxonomy" id="2825135"/>
    <lineage>
        <taxon>Viruses</taxon>
        <taxon>Duplodnaviria</taxon>
        <taxon>Heunggongvirae</taxon>
        <taxon>Uroviricota</taxon>
        <taxon>Caudoviricetes</taxon>
    </lineage>
</organism>
<keyword evidence="1" id="KW-0472">Membrane</keyword>
<evidence type="ECO:0000256" key="1">
    <source>
        <dbReference type="SAM" id="Phobius"/>
    </source>
</evidence>
<protein>
    <submittedName>
        <fullName evidence="2">Uncharacterized protein</fullName>
    </submittedName>
</protein>
<proteinExistence type="predicted"/>
<evidence type="ECO:0000313" key="2">
    <source>
        <dbReference type="EMBL" id="DAE00616.1"/>
    </source>
</evidence>
<reference evidence="2" key="1">
    <citation type="journal article" date="2021" name="Proc. Natl. Acad. Sci. U.S.A.">
        <title>A Catalog of Tens of Thousands of Viruses from Human Metagenomes Reveals Hidden Associations with Chronic Diseases.</title>
        <authorList>
            <person name="Tisza M.J."/>
            <person name="Buck C.B."/>
        </authorList>
    </citation>
    <scope>NUCLEOTIDE SEQUENCE</scope>
    <source>
        <strain evidence="2">CtakU3</strain>
    </source>
</reference>
<accession>A0A8S5P1U4</accession>
<name>A0A8S5P1U4_9CAUD</name>